<dbReference type="GO" id="GO:0005886">
    <property type="term" value="C:plasma membrane"/>
    <property type="evidence" value="ECO:0007669"/>
    <property type="project" value="TreeGrafter"/>
</dbReference>
<comment type="caution">
    <text evidence="8">The sequence shown here is derived from an EMBL/GenBank/DDBJ whole genome shotgun (WGS) entry which is preliminary data.</text>
</comment>
<protein>
    <recommendedName>
        <fullName evidence="7">Ig-like domain-containing protein</fullName>
    </recommendedName>
</protein>
<dbReference type="GO" id="GO:0043025">
    <property type="term" value="C:neuronal cell body"/>
    <property type="evidence" value="ECO:0007669"/>
    <property type="project" value="TreeGrafter"/>
</dbReference>
<dbReference type="InterPro" id="IPR003599">
    <property type="entry name" value="Ig_sub"/>
</dbReference>
<dbReference type="InterPro" id="IPR007110">
    <property type="entry name" value="Ig-like_dom"/>
</dbReference>
<dbReference type="InterPro" id="IPR036179">
    <property type="entry name" value="Ig-like_dom_sf"/>
</dbReference>
<dbReference type="GO" id="GO:0030424">
    <property type="term" value="C:axon"/>
    <property type="evidence" value="ECO:0007669"/>
    <property type="project" value="TreeGrafter"/>
</dbReference>
<gene>
    <name evidence="8" type="ORF">JTE90_002625</name>
</gene>
<dbReference type="Proteomes" id="UP000827092">
    <property type="component" value="Unassembled WGS sequence"/>
</dbReference>
<evidence type="ECO:0000256" key="3">
    <source>
        <dbReference type="ARBA" id="ARBA00022729"/>
    </source>
</evidence>
<dbReference type="GO" id="GO:0005576">
    <property type="term" value="C:extracellular region"/>
    <property type="evidence" value="ECO:0007669"/>
    <property type="project" value="UniProtKB-SubCell"/>
</dbReference>
<dbReference type="InterPro" id="IPR013783">
    <property type="entry name" value="Ig-like_fold"/>
</dbReference>
<dbReference type="Pfam" id="PF07679">
    <property type="entry name" value="I-set"/>
    <property type="match status" value="2"/>
</dbReference>
<dbReference type="Gene3D" id="2.60.40.10">
    <property type="entry name" value="Immunoglobulins"/>
    <property type="match status" value="2"/>
</dbReference>
<keyword evidence="5" id="KW-1015">Disulfide bond</keyword>
<comment type="subcellular location">
    <subcellularLocation>
        <location evidence="1">Secreted</location>
    </subcellularLocation>
</comment>
<keyword evidence="4" id="KW-0677">Repeat</keyword>
<proteinExistence type="predicted"/>
<evidence type="ECO:0000256" key="2">
    <source>
        <dbReference type="ARBA" id="ARBA00022525"/>
    </source>
</evidence>
<dbReference type="SMART" id="SM00409">
    <property type="entry name" value="IG"/>
    <property type="match status" value="2"/>
</dbReference>
<reference evidence="8 9" key="1">
    <citation type="journal article" date="2022" name="Nat. Ecol. Evol.">
        <title>A masculinizing supergene underlies an exaggerated male reproductive morph in a spider.</title>
        <authorList>
            <person name="Hendrickx F."/>
            <person name="De Corte Z."/>
            <person name="Sonet G."/>
            <person name="Van Belleghem S.M."/>
            <person name="Kostlbacher S."/>
            <person name="Vangestel C."/>
        </authorList>
    </citation>
    <scope>NUCLEOTIDE SEQUENCE [LARGE SCALE GENOMIC DNA]</scope>
    <source>
        <strain evidence="8">W744_W776</strain>
    </source>
</reference>
<evidence type="ECO:0000256" key="5">
    <source>
        <dbReference type="ARBA" id="ARBA00023157"/>
    </source>
</evidence>
<dbReference type="FunFam" id="2.60.40.10:FF:001749">
    <property type="entry name" value="Neural/ectodermal development factor IMP-L2"/>
    <property type="match status" value="1"/>
</dbReference>
<dbReference type="GO" id="GO:0008046">
    <property type="term" value="F:axon guidance receptor activity"/>
    <property type="evidence" value="ECO:0007669"/>
    <property type="project" value="TreeGrafter"/>
</dbReference>
<keyword evidence="6" id="KW-0393">Immunoglobulin domain</keyword>
<dbReference type="InterPro" id="IPR013098">
    <property type="entry name" value="Ig_I-set"/>
</dbReference>
<dbReference type="PANTHER" id="PTHR45080">
    <property type="entry name" value="CONTACTIN 5"/>
    <property type="match status" value="1"/>
</dbReference>
<evidence type="ECO:0000256" key="1">
    <source>
        <dbReference type="ARBA" id="ARBA00004613"/>
    </source>
</evidence>
<keyword evidence="9" id="KW-1185">Reference proteome</keyword>
<sequence>MMKINKNIHIMFITVELIVFLVPFCLGRVLTSTSSHAFGKKLFLENKAISATKRQIPPTLNIRNAPSEILEIMAGDNKFLECEVGGTPPPTIHWLKDGLKVSQSMYEADVMPSTLGLGFTRSRLFLDCVSPFDAGKYTCVAENEYKRASRTSQVLVEDNLEAENDAICLAKKSFGSPARIQMWTHTRLEIMGTDVQLFCRVSGEPQPRVVWRGPNKKLLVDPKKYQVMPSGDLVIKNIMWSDMGGYICEASNAEGSDEAMVFLYPTMPEGDGEA</sequence>
<keyword evidence="2" id="KW-0964">Secreted</keyword>
<evidence type="ECO:0000256" key="6">
    <source>
        <dbReference type="ARBA" id="ARBA00023319"/>
    </source>
</evidence>
<evidence type="ECO:0000313" key="9">
    <source>
        <dbReference type="Proteomes" id="UP000827092"/>
    </source>
</evidence>
<evidence type="ECO:0000256" key="4">
    <source>
        <dbReference type="ARBA" id="ARBA00022737"/>
    </source>
</evidence>
<feature type="domain" description="Ig-like" evidence="7">
    <location>
        <begin position="177"/>
        <end position="262"/>
    </location>
</feature>
<dbReference type="EMBL" id="JAFNEN010000087">
    <property type="protein sequence ID" value="KAG8195453.1"/>
    <property type="molecule type" value="Genomic_DNA"/>
</dbReference>
<feature type="domain" description="Ig-like" evidence="7">
    <location>
        <begin position="58"/>
        <end position="157"/>
    </location>
</feature>
<dbReference type="AlphaFoldDB" id="A0AAV6VID5"/>
<dbReference type="InterPro" id="IPR003598">
    <property type="entry name" value="Ig_sub2"/>
</dbReference>
<dbReference type="FunFam" id="2.60.40.10:FF:000032">
    <property type="entry name" value="palladin isoform X1"/>
    <property type="match status" value="1"/>
</dbReference>
<dbReference type="PANTHER" id="PTHR45080:SF8">
    <property type="entry name" value="IG-LIKE DOMAIN-CONTAINING PROTEIN"/>
    <property type="match status" value="1"/>
</dbReference>
<evidence type="ECO:0000259" key="7">
    <source>
        <dbReference type="PROSITE" id="PS50835"/>
    </source>
</evidence>
<dbReference type="SMART" id="SM00408">
    <property type="entry name" value="IGc2"/>
    <property type="match status" value="2"/>
</dbReference>
<evidence type="ECO:0000313" key="8">
    <source>
        <dbReference type="EMBL" id="KAG8195453.1"/>
    </source>
</evidence>
<dbReference type="GO" id="GO:0050808">
    <property type="term" value="P:synapse organization"/>
    <property type="evidence" value="ECO:0007669"/>
    <property type="project" value="TreeGrafter"/>
</dbReference>
<keyword evidence="3" id="KW-0732">Signal</keyword>
<dbReference type="GO" id="GO:0007156">
    <property type="term" value="P:homophilic cell adhesion via plasma membrane adhesion molecules"/>
    <property type="evidence" value="ECO:0007669"/>
    <property type="project" value="TreeGrafter"/>
</dbReference>
<organism evidence="8 9">
    <name type="scientific">Oedothorax gibbosus</name>
    <dbReference type="NCBI Taxonomy" id="931172"/>
    <lineage>
        <taxon>Eukaryota</taxon>
        <taxon>Metazoa</taxon>
        <taxon>Ecdysozoa</taxon>
        <taxon>Arthropoda</taxon>
        <taxon>Chelicerata</taxon>
        <taxon>Arachnida</taxon>
        <taxon>Araneae</taxon>
        <taxon>Araneomorphae</taxon>
        <taxon>Entelegynae</taxon>
        <taxon>Araneoidea</taxon>
        <taxon>Linyphiidae</taxon>
        <taxon>Erigoninae</taxon>
        <taxon>Oedothorax</taxon>
    </lineage>
</organism>
<dbReference type="InterPro" id="IPR050958">
    <property type="entry name" value="Cell_Adh-Cytoskel_Orgn"/>
</dbReference>
<accession>A0AAV6VID5</accession>
<dbReference type="PROSITE" id="PS50835">
    <property type="entry name" value="IG_LIKE"/>
    <property type="match status" value="2"/>
</dbReference>
<name>A0AAV6VID5_9ARAC</name>
<dbReference type="CDD" id="cd00096">
    <property type="entry name" value="Ig"/>
    <property type="match status" value="1"/>
</dbReference>
<dbReference type="SUPFAM" id="SSF48726">
    <property type="entry name" value="Immunoglobulin"/>
    <property type="match status" value="2"/>
</dbReference>